<feature type="compositionally biased region" description="Polar residues" evidence="1">
    <location>
        <begin position="15"/>
        <end position="26"/>
    </location>
</feature>
<feature type="compositionally biased region" description="Basic residues" evidence="1">
    <location>
        <begin position="156"/>
        <end position="169"/>
    </location>
</feature>
<keyword evidence="3" id="KW-1185">Reference proteome</keyword>
<accession>A0ABT9L292</accession>
<evidence type="ECO:0000313" key="3">
    <source>
        <dbReference type="Proteomes" id="UP001234880"/>
    </source>
</evidence>
<dbReference type="EMBL" id="JAURUE010000002">
    <property type="protein sequence ID" value="MDP9614831.1"/>
    <property type="molecule type" value="Genomic_DNA"/>
</dbReference>
<sequence>MRVLTGCGRWPVGSAASTTGRPTGESSRSRRTPLGQRETRRRGAPPLGARSSARGRGRDRRVGRCDPGGARTLSRQRLSVDPQPAGPRSARRASGPHPHAHGGPPPPRGRRRRASPFRRFPATRRRSARRSLETAPPEPRRLRTWGPHSAPPGPRPRARVVRSPHHSTTCRKAAPCHRVPTPPPKPPPPGRTQTARVSGPAPPPRRPPAVLSSAGPRVMAGPRVTATTAGPRVTATTAVPPVMAMTAVPPAGPGQTRPGLVGPWQGSPSRAGRGQGGPG</sequence>
<feature type="region of interest" description="Disordered" evidence="1">
    <location>
        <begin position="245"/>
        <end position="279"/>
    </location>
</feature>
<name>A0ABT9L292_9ACTN</name>
<proteinExistence type="predicted"/>
<dbReference type="Proteomes" id="UP001234880">
    <property type="component" value="Unassembled WGS sequence"/>
</dbReference>
<comment type="caution">
    <text evidence="2">The sequence shown here is derived from an EMBL/GenBank/DDBJ whole genome shotgun (WGS) entry which is preliminary data.</text>
</comment>
<feature type="region of interest" description="Disordered" evidence="1">
    <location>
        <begin position="1"/>
        <end position="233"/>
    </location>
</feature>
<feature type="compositionally biased region" description="Pro residues" evidence="1">
    <location>
        <begin position="180"/>
        <end position="190"/>
    </location>
</feature>
<evidence type="ECO:0000256" key="1">
    <source>
        <dbReference type="SAM" id="MobiDB-lite"/>
    </source>
</evidence>
<feature type="compositionally biased region" description="Low complexity" evidence="1">
    <location>
        <begin position="223"/>
        <end position="233"/>
    </location>
</feature>
<feature type="compositionally biased region" description="Basic residues" evidence="1">
    <location>
        <begin position="108"/>
        <end position="129"/>
    </location>
</feature>
<evidence type="ECO:0000313" key="2">
    <source>
        <dbReference type="EMBL" id="MDP9614831.1"/>
    </source>
</evidence>
<organism evidence="2 3">
    <name type="scientific">Streptomyces demainii</name>
    <dbReference type="NCBI Taxonomy" id="588122"/>
    <lineage>
        <taxon>Bacteria</taxon>
        <taxon>Bacillati</taxon>
        <taxon>Actinomycetota</taxon>
        <taxon>Actinomycetes</taxon>
        <taxon>Kitasatosporales</taxon>
        <taxon>Streptomycetaceae</taxon>
        <taxon>Streptomyces</taxon>
    </lineage>
</organism>
<reference evidence="2 3" key="1">
    <citation type="submission" date="2023-07" db="EMBL/GenBank/DDBJ databases">
        <title>Sequencing the genomes of 1000 actinobacteria strains.</title>
        <authorList>
            <person name="Klenk H.-P."/>
        </authorList>
    </citation>
    <scope>NUCLEOTIDE SEQUENCE [LARGE SCALE GENOMIC DNA]</scope>
    <source>
        <strain evidence="2 3">DSM 41600</strain>
    </source>
</reference>
<gene>
    <name evidence="2" type="ORF">JOF35_007169</name>
</gene>
<protein>
    <submittedName>
        <fullName evidence="2">Uncharacterized protein</fullName>
    </submittedName>
</protein>